<proteinExistence type="predicted"/>
<evidence type="ECO:0000313" key="3">
    <source>
        <dbReference type="Proteomes" id="UP001597063"/>
    </source>
</evidence>
<keyword evidence="3" id="KW-1185">Reference proteome</keyword>
<reference evidence="3" key="1">
    <citation type="journal article" date="2019" name="Int. J. Syst. Evol. Microbiol.">
        <title>The Global Catalogue of Microorganisms (GCM) 10K type strain sequencing project: providing services to taxonomists for standard genome sequencing and annotation.</title>
        <authorList>
            <consortium name="The Broad Institute Genomics Platform"/>
            <consortium name="The Broad Institute Genome Sequencing Center for Infectious Disease"/>
            <person name="Wu L."/>
            <person name="Ma J."/>
        </authorList>
    </citation>
    <scope>NUCLEOTIDE SEQUENCE [LARGE SCALE GENOMIC DNA]</scope>
    <source>
        <strain evidence="3">JCM 9371</strain>
    </source>
</reference>
<feature type="region of interest" description="Disordered" evidence="1">
    <location>
        <begin position="1"/>
        <end position="22"/>
    </location>
</feature>
<evidence type="ECO:0000256" key="1">
    <source>
        <dbReference type="SAM" id="MobiDB-lite"/>
    </source>
</evidence>
<evidence type="ECO:0000313" key="2">
    <source>
        <dbReference type="EMBL" id="MFD0685887.1"/>
    </source>
</evidence>
<gene>
    <name evidence="2" type="ORF">ACFQZM_15385</name>
</gene>
<organism evidence="2 3">
    <name type="scientific">Actinomadura fibrosa</name>
    <dbReference type="NCBI Taxonomy" id="111802"/>
    <lineage>
        <taxon>Bacteria</taxon>
        <taxon>Bacillati</taxon>
        <taxon>Actinomycetota</taxon>
        <taxon>Actinomycetes</taxon>
        <taxon>Streptosporangiales</taxon>
        <taxon>Thermomonosporaceae</taxon>
        <taxon>Actinomadura</taxon>
    </lineage>
</organism>
<dbReference type="RefSeq" id="WP_131755302.1">
    <property type="nucleotide sequence ID" value="NZ_CAACUY010000004.1"/>
</dbReference>
<evidence type="ECO:0008006" key="4">
    <source>
        <dbReference type="Google" id="ProtNLM"/>
    </source>
</evidence>
<sequence length="67" mass="7673">MANGTLRPRRETLEEARERGKPDDISDRAWELYLGSLDPEIQALVRRAPKMTPEQAARLRRLWNGGG</sequence>
<accession>A0ABW2XIV2</accession>
<protein>
    <recommendedName>
        <fullName evidence="4">DUF3263 domain-containing protein</fullName>
    </recommendedName>
</protein>
<feature type="compositionally biased region" description="Basic and acidic residues" evidence="1">
    <location>
        <begin position="8"/>
        <end position="22"/>
    </location>
</feature>
<comment type="caution">
    <text evidence="2">The sequence shown here is derived from an EMBL/GenBank/DDBJ whole genome shotgun (WGS) entry which is preliminary data.</text>
</comment>
<dbReference type="Proteomes" id="UP001597063">
    <property type="component" value="Unassembled WGS sequence"/>
</dbReference>
<dbReference type="EMBL" id="JBHTGP010000006">
    <property type="protein sequence ID" value="MFD0685887.1"/>
    <property type="molecule type" value="Genomic_DNA"/>
</dbReference>
<name>A0ABW2XIV2_9ACTN</name>